<dbReference type="RefSeq" id="WP_077111645.1">
    <property type="nucleotide sequence ID" value="NZ_JAFBFH010000005.1"/>
</dbReference>
<name>A0ABS2R3H6_9BACI</name>
<evidence type="ECO:0000256" key="7">
    <source>
        <dbReference type="SAM" id="MobiDB-lite"/>
    </source>
</evidence>
<keyword evidence="10" id="KW-1185">Reference proteome</keyword>
<evidence type="ECO:0000256" key="1">
    <source>
        <dbReference type="ARBA" id="ARBA00005322"/>
    </source>
</evidence>
<reference evidence="9 10" key="1">
    <citation type="submission" date="2021-01" db="EMBL/GenBank/DDBJ databases">
        <title>Genomic Encyclopedia of Type Strains, Phase IV (KMG-IV): sequencing the most valuable type-strain genomes for metagenomic binning, comparative biology and taxonomic classification.</title>
        <authorList>
            <person name="Goeker M."/>
        </authorList>
    </citation>
    <scope>NUCLEOTIDE SEQUENCE [LARGE SCALE GENOMIC DNA]</scope>
    <source>
        <strain evidence="9 10">DSM 105453</strain>
    </source>
</reference>
<keyword evidence="9" id="KW-0969">Cilium</keyword>
<keyword evidence="5" id="KW-0805">Transcription regulation</keyword>
<comment type="similarity">
    <text evidence="1">Belongs to the FlgM family.</text>
</comment>
<dbReference type="InterPro" id="IPR035890">
    <property type="entry name" value="Anti-sigma-28_factor_FlgM_sf"/>
</dbReference>
<feature type="region of interest" description="Disordered" evidence="7">
    <location>
        <begin position="1"/>
        <end position="32"/>
    </location>
</feature>
<keyword evidence="4" id="KW-1005">Bacterial flagellum biogenesis</keyword>
<dbReference type="Proteomes" id="UP000823485">
    <property type="component" value="Unassembled WGS sequence"/>
</dbReference>
<evidence type="ECO:0000256" key="4">
    <source>
        <dbReference type="ARBA" id="ARBA00022795"/>
    </source>
</evidence>
<evidence type="ECO:0000313" key="9">
    <source>
        <dbReference type="EMBL" id="MBM7714186.1"/>
    </source>
</evidence>
<keyword evidence="9" id="KW-0282">Flagellum</keyword>
<evidence type="ECO:0000256" key="5">
    <source>
        <dbReference type="ARBA" id="ARBA00023015"/>
    </source>
</evidence>
<accession>A0ABS2R3H6</accession>
<keyword evidence="9" id="KW-0966">Cell projection</keyword>
<gene>
    <name evidence="9" type="ORF">JOC94_001158</name>
</gene>
<dbReference type="InterPro" id="IPR007412">
    <property type="entry name" value="FlgM"/>
</dbReference>
<dbReference type="InterPro" id="IPR031316">
    <property type="entry name" value="FlgM_C"/>
</dbReference>
<organism evidence="9 10">
    <name type="scientific">Siminovitchia thermophila</name>
    <dbReference type="NCBI Taxonomy" id="1245522"/>
    <lineage>
        <taxon>Bacteria</taxon>
        <taxon>Bacillati</taxon>
        <taxon>Bacillota</taxon>
        <taxon>Bacilli</taxon>
        <taxon>Bacillales</taxon>
        <taxon>Bacillaceae</taxon>
        <taxon>Siminovitchia</taxon>
    </lineage>
</organism>
<keyword evidence="3" id="KW-0678">Repressor</keyword>
<evidence type="ECO:0000256" key="3">
    <source>
        <dbReference type="ARBA" id="ARBA00022491"/>
    </source>
</evidence>
<evidence type="ECO:0000259" key="8">
    <source>
        <dbReference type="Pfam" id="PF04316"/>
    </source>
</evidence>
<dbReference type="EMBL" id="JAFBFH010000005">
    <property type="protein sequence ID" value="MBM7714186.1"/>
    <property type="molecule type" value="Genomic_DNA"/>
</dbReference>
<evidence type="ECO:0000313" key="10">
    <source>
        <dbReference type="Proteomes" id="UP000823485"/>
    </source>
</evidence>
<dbReference type="Pfam" id="PF04316">
    <property type="entry name" value="FlgM"/>
    <property type="match status" value="1"/>
</dbReference>
<feature type="domain" description="Anti-sigma-28 factor FlgM C-terminal" evidence="8">
    <location>
        <begin position="31"/>
        <end position="80"/>
    </location>
</feature>
<keyword evidence="6" id="KW-0804">Transcription</keyword>
<protein>
    <recommendedName>
        <fullName evidence="2">Negative regulator of flagellin synthesis</fullName>
    </recommendedName>
</protein>
<evidence type="ECO:0000256" key="6">
    <source>
        <dbReference type="ARBA" id="ARBA00023163"/>
    </source>
</evidence>
<dbReference type="Gene3D" id="6.10.140.30">
    <property type="entry name" value="Anti-sigma-28 factor FlgM"/>
    <property type="match status" value="1"/>
</dbReference>
<sequence length="86" mass="9903">MKITPYNRPDLNPYKHQPQQAGQELRKSAADQVEISEAAKKLQQSSKWEAERKARVEQLKLHIQSGEYKVHPKAVAEGIAKYFTEK</sequence>
<comment type="caution">
    <text evidence="9">The sequence shown here is derived from an EMBL/GenBank/DDBJ whole genome shotgun (WGS) entry which is preliminary data.</text>
</comment>
<proteinExistence type="inferred from homology"/>
<evidence type="ECO:0000256" key="2">
    <source>
        <dbReference type="ARBA" id="ARBA00017823"/>
    </source>
</evidence>
<dbReference type="SUPFAM" id="SSF101498">
    <property type="entry name" value="Anti-sigma factor FlgM"/>
    <property type="match status" value="1"/>
</dbReference>
<dbReference type="NCBIfam" id="TIGR03824">
    <property type="entry name" value="FlgM_jcvi"/>
    <property type="match status" value="1"/>
</dbReference>